<dbReference type="SMART" id="SM00129">
    <property type="entry name" value="KISc"/>
    <property type="match status" value="1"/>
</dbReference>
<dbReference type="GO" id="GO:0016887">
    <property type="term" value="F:ATP hydrolysis activity"/>
    <property type="evidence" value="ECO:0007669"/>
    <property type="project" value="TreeGrafter"/>
</dbReference>
<dbReference type="PANTHER" id="PTHR24115">
    <property type="entry name" value="KINESIN-RELATED"/>
    <property type="match status" value="1"/>
</dbReference>
<dbReference type="GO" id="GO:0008017">
    <property type="term" value="F:microtubule binding"/>
    <property type="evidence" value="ECO:0007669"/>
    <property type="project" value="InterPro"/>
</dbReference>
<dbReference type="RefSeq" id="XP_022486181.1">
    <property type="nucleotide sequence ID" value="XM_022634023.1"/>
</dbReference>
<keyword evidence="1 3" id="KW-0547">Nucleotide-binding</keyword>
<evidence type="ECO:0000256" key="4">
    <source>
        <dbReference type="RuleBase" id="RU000394"/>
    </source>
</evidence>
<evidence type="ECO:0000256" key="3">
    <source>
        <dbReference type="PROSITE-ProRule" id="PRU00283"/>
    </source>
</evidence>
<dbReference type="PROSITE" id="PS50067">
    <property type="entry name" value="KINESIN_MOTOR_2"/>
    <property type="match status" value="1"/>
</dbReference>
<feature type="binding site" evidence="3">
    <location>
        <begin position="250"/>
        <end position="257"/>
    </location>
    <ligand>
        <name>ATP</name>
        <dbReference type="ChEBI" id="CHEBI:30616"/>
    </ligand>
</feature>
<dbReference type="SUPFAM" id="SSF52540">
    <property type="entry name" value="P-loop containing nucleoside triphosphate hydrolases"/>
    <property type="match status" value="1"/>
</dbReference>
<dbReference type="InterPro" id="IPR019821">
    <property type="entry name" value="Kinesin_motor_CS"/>
</dbReference>
<dbReference type="PANTHER" id="PTHR24115:SF799">
    <property type="entry name" value="KINESIN-LIKE PROTEIN"/>
    <property type="match status" value="1"/>
</dbReference>
<dbReference type="GeneID" id="34578757"/>
<comment type="similarity">
    <text evidence="3 4">Belongs to the TRAFAC class myosin-kinesin ATPase superfamily. Kinesin family.</text>
</comment>
<dbReference type="GO" id="GO:0007018">
    <property type="term" value="P:microtubule-based movement"/>
    <property type="evidence" value="ECO:0007669"/>
    <property type="project" value="InterPro"/>
</dbReference>
<comment type="caution">
    <text evidence="7">The sequence shown here is derived from an EMBL/GenBank/DDBJ whole genome shotgun (WGS) entry which is preliminary data.</text>
</comment>
<dbReference type="InterPro" id="IPR027640">
    <property type="entry name" value="Kinesin-like_fam"/>
</dbReference>
<keyword evidence="3 4" id="KW-0505">Motor protein</keyword>
<dbReference type="OrthoDB" id="3176171at2759"/>
<evidence type="ECO:0000313" key="7">
    <source>
        <dbReference type="EMBL" id="OGE50735.1"/>
    </source>
</evidence>
<dbReference type="Proteomes" id="UP000177622">
    <property type="component" value="Unassembled WGS sequence"/>
</dbReference>
<dbReference type="AlphaFoldDB" id="A0A1F5LC20"/>
<dbReference type="GO" id="GO:0005871">
    <property type="term" value="C:kinesin complex"/>
    <property type="evidence" value="ECO:0007669"/>
    <property type="project" value="TreeGrafter"/>
</dbReference>
<dbReference type="EMBL" id="LXJU01000016">
    <property type="protein sequence ID" value="OGE50735.1"/>
    <property type="molecule type" value="Genomic_DNA"/>
</dbReference>
<dbReference type="STRING" id="1835702.A0A1F5LC20"/>
<gene>
    <name evidence="7" type="ORF">PENARI_c016G04218</name>
</gene>
<name>A0A1F5LC20_PENAI</name>
<dbReference type="InterPro" id="IPR001752">
    <property type="entry name" value="Kinesin_motor_dom"/>
</dbReference>
<dbReference type="Pfam" id="PF00225">
    <property type="entry name" value="Kinesin"/>
    <property type="match status" value="2"/>
</dbReference>
<dbReference type="PROSITE" id="PS00411">
    <property type="entry name" value="KINESIN_MOTOR_1"/>
    <property type="match status" value="1"/>
</dbReference>
<evidence type="ECO:0000259" key="6">
    <source>
        <dbReference type="PROSITE" id="PS50067"/>
    </source>
</evidence>
<dbReference type="PRINTS" id="PR00380">
    <property type="entry name" value="KINESINHEAVY"/>
</dbReference>
<feature type="region of interest" description="Disordered" evidence="5">
    <location>
        <begin position="170"/>
        <end position="194"/>
    </location>
</feature>
<accession>A0A1F5LC20</accession>
<keyword evidence="4" id="KW-0493">Microtubule</keyword>
<sequence>MKTPTISSILAAEPWYYDDDRRCVKFRADGAGEIWDGHETAFTLGASFDWRALNLTALNEEPAITTGKTAKILAHLSLEITLTERRCPCPEGWNFDEKTLERIRMTTPSFREGAFQPKTFTVRLESGRFAKPFMEDHGGVKKFGDQAHSYALWLSFRVFTRWRGITPAESSQGEIKREHTQQESALTSVSIEVPSQRGKLPTQKQVWTSGSSMTGIFEMNDSNKTVFDAVVAPILPQVLQGKSCNVFAYGHSGSGKTHTIVGYEYEAGSDLGLCLATARQLVEALNRLNEQNACDPLGVGVRIYELRRNNAYDLLNDRRECFVREGSDGQVYIRGKTEMLENGKVRVKPIVTKACWSFEDLSRELQKGLKLRATGMSTVHDQSSRTHAVIELEIVTKTLLEARDAVIERESELVPVGKHATDVYIEEQSKAIIRNPDGGYAPNPDYQLDQVRIDAAEARKAEFEALVDLAKEHESQIFGTTARKHACLGGRLVFVDLAGSEYYNDKSGLKMNQSAHEKQIGRHINTDLLALKEVIRARAQGSPRIPFRSSPLTMVLRPHFQASEDSHSAMILTVSPSSSEFAATMNTLKYGNLVGAAGNTK</sequence>
<protein>
    <recommendedName>
        <fullName evidence="4">Kinesin-like protein</fullName>
    </recommendedName>
</protein>
<proteinExistence type="inferred from homology"/>
<dbReference type="GO" id="GO:0005874">
    <property type="term" value="C:microtubule"/>
    <property type="evidence" value="ECO:0007669"/>
    <property type="project" value="UniProtKB-KW"/>
</dbReference>
<evidence type="ECO:0000256" key="2">
    <source>
        <dbReference type="ARBA" id="ARBA00022840"/>
    </source>
</evidence>
<evidence type="ECO:0000313" key="8">
    <source>
        <dbReference type="Proteomes" id="UP000177622"/>
    </source>
</evidence>
<dbReference type="InterPro" id="IPR036961">
    <property type="entry name" value="Kinesin_motor_dom_sf"/>
</dbReference>
<dbReference type="Gene3D" id="3.40.850.10">
    <property type="entry name" value="Kinesin motor domain"/>
    <property type="match status" value="1"/>
</dbReference>
<reference evidence="7 8" key="1">
    <citation type="journal article" date="2016" name="Sci. Rep.">
        <title>Penicillium arizonense, a new, genome sequenced fungal species, reveals a high chemical diversity in secreted metabolites.</title>
        <authorList>
            <person name="Grijseels S."/>
            <person name="Nielsen J.C."/>
            <person name="Randelovic M."/>
            <person name="Nielsen J."/>
            <person name="Nielsen K.F."/>
            <person name="Workman M."/>
            <person name="Frisvad J.C."/>
        </authorList>
    </citation>
    <scope>NUCLEOTIDE SEQUENCE [LARGE SCALE GENOMIC DNA]</scope>
    <source>
        <strain evidence="7 8">CBS 141311</strain>
    </source>
</reference>
<dbReference type="GO" id="GO:0005524">
    <property type="term" value="F:ATP binding"/>
    <property type="evidence" value="ECO:0007669"/>
    <property type="project" value="UniProtKB-UniRule"/>
</dbReference>
<keyword evidence="8" id="KW-1185">Reference proteome</keyword>
<keyword evidence="2 3" id="KW-0067">ATP-binding</keyword>
<dbReference type="InterPro" id="IPR027417">
    <property type="entry name" value="P-loop_NTPase"/>
</dbReference>
<evidence type="ECO:0000256" key="1">
    <source>
        <dbReference type="ARBA" id="ARBA00022741"/>
    </source>
</evidence>
<evidence type="ECO:0000256" key="5">
    <source>
        <dbReference type="SAM" id="MobiDB-lite"/>
    </source>
</evidence>
<organism evidence="7 8">
    <name type="scientific">Penicillium arizonense</name>
    <dbReference type="NCBI Taxonomy" id="1835702"/>
    <lineage>
        <taxon>Eukaryota</taxon>
        <taxon>Fungi</taxon>
        <taxon>Dikarya</taxon>
        <taxon>Ascomycota</taxon>
        <taxon>Pezizomycotina</taxon>
        <taxon>Eurotiomycetes</taxon>
        <taxon>Eurotiomycetidae</taxon>
        <taxon>Eurotiales</taxon>
        <taxon>Aspergillaceae</taxon>
        <taxon>Penicillium</taxon>
    </lineage>
</organism>
<dbReference type="GO" id="GO:0003777">
    <property type="term" value="F:microtubule motor activity"/>
    <property type="evidence" value="ECO:0007669"/>
    <property type="project" value="InterPro"/>
</dbReference>
<feature type="domain" description="Kinesin motor" evidence="6">
    <location>
        <begin position="155"/>
        <end position="597"/>
    </location>
</feature>